<organism evidence="2 3">
    <name type="scientific">Microthyrium microscopicum</name>
    <dbReference type="NCBI Taxonomy" id="703497"/>
    <lineage>
        <taxon>Eukaryota</taxon>
        <taxon>Fungi</taxon>
        <taxon>Dikarya</taxon>
        <taxon>Ascomycota</taxon>
        <taxon>Pezizomycotina</taxon>
        <taxon>Dothideomycetes</taxon>
        <taxon>Dothideomycetes incertae sedis</taxon>
        <taxon>Microthyriales</taxon>
        <taxon>Microthyriaceae</taxon>
        <taxon>Microthyrium</taxon>
    </lineage>
</organism>
<protein>
    <recommendedName>
        <fullName evidence="4">Ecp2 effector protein domain-containing protein</fullName>
    </recommendedName>
</protein>
<proteinExistence type="predicted"/>
<dbReference type="Proteomes" id="UP000799302">
    <property type="component" value="Unassembled WGS sequence"/>
</dbReference>
<gene>
    <name evidence="2" type="ORF">BT63DRAFT_424264</name>
</gene>
<reference evidence="2" key="1">
    <citation type="journal article" date="2020" name="Stud. Mycol.">
        <title>101 Dothideomycetes genomes: a test case for predicting lifestyles and emergence of pathogens.</title>
        <authorList>
            <person name="Haridas S."/>
            <person name="Albert R."/>
            <person name="Binder M."/>
            <person name="Bloem J."/>
            <person name="Labutti K."/>
            <person name="Salamov A."/>
            <person name="Andreopoulos B."/>
            <person name="Baker S."/>
            <person name="Barry K."/>
            <person name="Bills G."/>
            <person name="Bluhm B."/>
            <person name="Cannon C."/>
            <person name="Castanera R."/>
            <person name="Culley D."/>
            <person name="Daum C."/>
            <person name="Ezra D."/>
            <person name="Gonzalez J."/>
            <person name="Henrissat B."/>
            <person name="Kuo A."/>
            <person name="Liang C."/>
            <person name="Lipzen A."/>
            <person name="Lutzoni F."/>
            <person name="Magnuson J."/>
            <person name="Mondo S."/>
            <person name="Nolan M."/>
            <person name="Ohm R."/>
            <person name="Pangilinan J."/>
            <person name="Park H.-J."/>
            <person name="Ramirez L."/>
            <person name="Alfaro M."/>
            <person name="Sun H."/>
            <person name="Tritt A."/>
            <person name="Yoshinaga Y."/>
            <person name="Zwiers L.-H."/>
            <person name="Turgeon B."/>
            <person name="Goodwin S."/>
            <person name="Spatafora J."/>
            <person name="Crous P."/>
            <person name="Grigoriev I."/>
        </authorList>
    </citation>
    <scope>NUCLEOTIDE SEQUENCE</scope>
    <source>
        <strain evidence="2">CBS 115976</strain>
    </source>
</reference>
<evidence type="ECO:0000313" key="3">
    <source>
        <dbReference type="Proteomes" id="UP000799302"/>
    </source>
</evidence>
<dbReference type="EMBL" id="MU004234">
    <property type="protein sequence ID" value="KAF2670323.1"/>
    <property type="molecule type" value="Genomic_DNA"/>
</dbReference>
<feature type="chain" id="PRO_5025576300" description="Ecp2 effector protein domain-containing protein" evidence="1">
    <location>
        <begin position="22"/>
        <end position="145"/>
    </location>
</feature>
<evidence type="ECO:0008006" key="4">
    <source>
        <dbReference type="Google" id="ProtNLM"/>
    </source>
</evidence>
<accession>A0A6A6UFV7</accession>
<feature type="signal peptide" evidence="1">
    <location>
        <begin position="1"/>
        <end position="21"/>
    </location>
</feature>
<evidence type="ECO:0000256" key="1">
    <source>
        <dbReference type="SAM" id="SignalP"/>
    </source>
</evidence>
<dbReference type="OrthoDB" id="3552888at2759"/>
<keyword evidence="1" id="KW-0732">Signal</keyword>
<evidence type="ECO:0000313" key="2">
    <source>
        <dbReference type="EMBL" id="KAF2670323.1"/>
    </source>
</evidence>
<sequence length="145" mass="15761">MALVPYKGLILIALLAHSTQASPIDTENKAEAHNLTMKTYNPVSLTCDKPEWGHLTARGWSEARDHLHGLKGTWTKPGGDATCDRVSCSWDSAVFLCSTNPNEITHSWSDVADMFDAIESKCGIAHNGQTSDADLFTVIAAETRC</sequence>
<dbReference type="PANTHER" id="PTHR35605">
    <property type="entry name" value="ECP2 EFFECTOR PROTEIN DOMAIN-CONTAINING PROTEIN-RELATED"/>
    <property type="match status" value="1"/>
</dbReference>
<dbReference type="AlphaFoldDB" id="A0A6A6UFV7"/>
<name>A0A6A6UFV7_9PEZI</name>
<dbReference type="PANTHER" id="PTHR35605:SF1">
    <property type="entry name" value="ECP2 EFFECTOR PROTEIN DOMAIN-CONTAINING PROTEIN-RELATED"/>
    <property type="match status" value="1"/>
</dbReference>
<keyword evidence="3" id="KW-1185">Reference proteome</keyword>